<dbReference type="AlphaFoldDB" id="A0A8J3GEU2"/>
<dbReference type="Pfam" id="PF15593">
    <property type="entry name" value="Imm42"/>
    <property type="match status" value="1"/>
</dbReference>
<evidence type="ECO:0000313" key="2">
    <source>
        <dbReference type="Proteomes" id="UP000642829"/>
    </source>
</evidence>
<keyword evidence="2" id="KW-1185">Reference proteome</keyword>
<proteinExistence type="predicted"/>
<reference evidence="1" key="2">
    <citation type="submission" date="2020-09" db="EMBL/GenBank/DDBJ databases">
        <authorList>
            <person name="Sun Q."/>
            <person name="Kim S."/>
        </authorList>
    </citation>
    <scope>NUCLEOTIDE SEQUENCE</scope>
    <source>
        <strain evidence="1">KCTC 12870</strain>
    </source>
</reference>
<sequence length="167" mass="18869">MDFGKREVFAIEAYATKVDSKRQWVFGRMCCWVNGLPLGNVNQPMCMLNVTADFLRVKLRTLDNLSNSTLSSLTARMAFKCLDQALYTEGIEPIDDPLGDNFDYRYDFLTNGGESFDGSKSFIVRAEQQVQIIFCNDGDEIQSGTVSVDAFQESVSAFLRWIETPDE</sequence>
<dbReference type="EMBL" id="BMXG01000015">
    <property type="protein sequence ID" value="GHC06129.1"/>
    <property type="molecule type" value="Genomic_DNA"/>
</dbReference>
<accession>A0A8J3GEU2</accession>
<comment type="caution">
    <text evidence="1">The sequence shown here is derived from an EMBL/GenBank/DDBJ whole genome shotgun (WGS) entry which is preliminary data.</text>
</comment>
<dbReference type="Proteomes" id="UP000642829">
    <property type="component" value="Unassembled WGS sequence"/>
</dbReference>
<evidence type="ECO:0000313" key="1">
    <source>
        <dbReference type="EMBL" id="GHC06129.1"/>
    </source>
</evidence>
<dbReference type="RefSeq" id="WP_189515478.1">
    <property type="nucleotide sequence ID" value="NZ_BMXG01000015.1"/>
</dbReference>
<organism evidence="1 2">
    <name type="scientific">Cerasicoccus arenae</name>
    <dbReference type="NCBI Taxonomy" id="424488"/>
    <lineage>
        <taxon>Bacteria</taxon>
        <taxon>Pseudomonadati</taxon>
        <taxon>Verrucomicrobiota</taxon>
        <taxon>Opitutia</taxon>
        <taxon>Puniceicoccales</taxon>
        <taxon>Cerasicoccaceae</taxon>
        <taxon>Cerasicoccus</taxon>
    </lineage>
</organism>
<name>A0A8J3GEU2_9BACT</name>
<dbReference type="InterPro" id="IPR028958">
    <property type="entry name" value="Imm42"/>
</dbReference>
<reference evidence="1" key="1">
    <citation type="journal article" date="2014" name="Int. J. Syst. Evol. Microbiol.">
        <title>Complete genome sequence of Corynebacterium casei LMG S-19264T (=DSM 44701T), isolated from a smear-ripened cheese.</title>
        <authorList>
            <consortium name="US DOE Joint Genome Institute (JGI-PGF)"/>
            <person name="Walter F."/>
            <person name="Albersmeier A."/>
            <person name="Kalinowski J."/>
            <person name="Ruckert C."/>
        </authorList>
    </citation>
    <scope>NUCLEOTIDE SEQUENCE</scope>
    <source>
        <strain evidence="1">KCTC 12870</strain>
    </source>
</reference>
<gene>
    <name evidence="1" type="ORF">GCM10007047_23980</name>
</gene>
<protein>
    <submittedName>
        <fullName evidence="1">Uncharacterized protein</fullName>
    </submittedName>
</protein>